<dbReference type="OrthoDB" id="9801785at2"/>
<dbReference type="Gene3D" id="3.90.25.10">
    <property type="entry name" value="UDP-galactose 4-epimerase, domain 1"/>
    <property type="match status" value="1"/>
</dbReference>
<gene>
    <name evidence="3" type="ORF">CIN_19800</name>
</gene>
<keyword evidence="1" id="KW-0520">NAD</keyword>
<organism evidence="3 4">
    <name type="scientific">Commensalibacter intestini A911</name>
    <dbReference type="NCBI Taxonomy" id="1088868"/>
    <lineage>
        <taxon>Bacteria</taxon>
        <taxon>Pseudomonadati</taxon>
        <taxon>Pseudomonadota</taxon>
        <taxon>Alphaproteobacteria</taxon>
        <taxon>Acetobacterales</taxon>
        <taxon>Acetobacteraceae</taxon>
    </lineage>
</organism>
<dbReference type="InterPro" id="IPR036291">
    <property type="entry name" value="NAD(P)-bd_dom_sf"/>
</dbReference>
<dbReference type="Pfam" id="PF16363">
    <property type="entry name" value="GDP_Man_Dehyd"/>
    <property type="match status" value="1"/>
</dbReference>
<proteinExistence type="predicted"/>
<dbReference type="AlphaFoldDB" id="G6F2Y4"/>
<dbReference type="InterPro" id="IPR016040">
    <property type="entry name" value="NAD(P)-bd_dom"/>
</dbReference>
<dbReference type="Gene3D" id="3.40.50.720">
    <property type="entry name" value="NAD(P)-binding Rossmann-like Domain"/>
    <property type="match status" value="1"/>
</dbReference>
<dbReference type="EMBL" id="AGFR01000012">
    <property type="protein sequence ID" value="EHD12997.1"/>
    <property type="molecule type" value="Genomic_DNA"/>
</dbReference>
<accession>G6F2Y4</accession>
<evidence type="ECO:0000313" key="3">
    <source>
        <dbReference type="EMBL" id="EHD12997.1"/>
    </source>
</evidence>
<dbReference type="PANTHER" id="PTHR43574">
    <property type="entry name" value="EPIMERASE-RELATED"/>
    <property type="match status" value="1"/>
</dbReference>
<dbReference type="STRING" id="1088868.CIN_19800"/>
<name>G6F2Y4_9PROT</name>
<evidence type="ECO:0000256" key="1">
    <source>
        <dbReference type="ARBA" id="ARBA00023027"/>
    </source>
</evidence>
<feature type="domain" description="NAD(P)-binding" evidence="2">
    <location>
        <begin position="4"/>
        <end position="310"/>
    </location>
</feature>
<protein>
    <recommendedName>
        <fullName evidence="2">NAD(P)-binding domain-containing protein</fullName>
    </recommendedName>
</protein>
<dbReference type="Proteomes" id="UP000005939">
    <property type="component" value="Unassembled WGS sequence"/>
</dbReference>
<dbReference type="PRINTS" id="PR01713">
    <property type="entry name" value="NUCEPIMERASE"/>
</dbReference>
<reference evidence="3 4" key="1">
    <citation type="submission" date="2011-10" db="EMBL/GenBank/DDBJ databases">
        <title>Genome Sequence of Commensalibacter intestini A911, isolated from Drosophila gut.</title>
        <authorList>
            <person name="Lee W.-J."/>
            <person name="Kim E.-K."/>
        </authorList>
    </citation>
    <scope>NUCLEOTIDE SEQUENCE [LARGE SCALE GENOMIC DNA]</scope>
    <source>
        <strain evidence="3 4">A911</strain>
    </source>
</reference>
<dbReference type="SUPFAM" id="SSF51735">
    <property type="entry name" value="NAD(P)-binding Rossmann-fold domains"/>
    <property type="match status" value="1"/>
</dbReference>
<comment type="caution">
    <text evidence="3">The sequence shown here is derived from an EMBL/GenBank/DDBJ whole genome shotgun (WGS) entry which is preliminary data.</text>
</comment>
<sequence>MVFLVTGAGGFIGFHLSKALLARGEKVIGLDNLNDYYSPSLKQARCEQLKQSQHFSFYHADITDQTAMEQIVQQHSDIQFIFNLAAQAGVRYSLDNPFAYIQTNVMGQVSILEMARRLPKLQRIFYASSSSVYGLNKKLPFSETDRVDRPSSVYAASKQSAELLSFTYNHLYGLKQTGLRFFTVYGPWGRPDMAYYLFAKAIIADKPITLYTGQNLSRDFTYISDVIDALLSLLDSATLEDYGIFNIGNSCQEKVESLVICLEENLGKKAVINYVERPETDIEATLSDINAIYKATGWTPKTKLSDGIRQFVDWFQNLGGDCSYR</sequence>
<evidence type="ECO:0000259" key="2">
    <source>
        <dbReference type="Pfam" id="PF16363"/>
    </source>
</evidence>
<dbReference type="RefSeq" id="WP_008854970.1">
    <property type="nucleotide sequence ID" value="NZ_AGFR01000012.1"/>
</dbReference>
<dbReference type="eggNOG" id="COG0451">
    <property type="taxonomic scope" value="Bacteria"/>
</dbReference>
<evidence type="ECO:0000313" key="4">
    <source>
        <dbReference type="Proteomes" id="UP000005939"/>
    </source>
</evidence>